<comment type="similarity">
    <text evidence="1">Belongs to the peptidase S28 family.</text>
</comment>
<organism evidence="7 8">
    <name type="scientific">Hyphodiscus hymeniophilus</name>
    <dbReference type="NCBI Taxonomy" id="353542"/>
    <lineage>
        <taxon>Eukaryota</taxon>
        <taxon>Fungi</taxon>
        <taxon>Dikarya</taxon>
        <taxon>Ascomycota</taxon>
        <taxon>Pezizomycotina</taxon>
        <taxon>Leotiomycetes</taxon>
        <taxon>Helotiales</taxon>
        <taxon>Hyphodiscaceae</taxon>
        <taxon>Hyphodiscus</taxon>
    </lineage>
</organism>
<dbReference type="OrthoDB" id="1735038at2759"/>
<evidence type="ECO:0000256" key="1">
    <source>
        <dbReference type="ARBA" id="ARBA00011079"/>
    </source>
</evidence>
<keyword evidence="7" id="KW-0121">Carboxypeptidase</keyword>
<dbReference type="InterPro" id="IPR029058">
    <property type="entry name" value="AB_hydrolase_fold"/>
</dbReference>
<dbReference type="GO" id="GO:0070008">
    <property type="term" value="F:serine-type exopeptidase activity"/>
    <property type="evidence" value="ECO:0007669"/>
    <property type="project" value="InterPro"/>
</dbReference>
<feature type="transmembrane region" description="Helical" evidence="6">
    <location>
        <begin position="38"/>
        <end position="62"/>
    </location>
</feature>
<proteinExistence type="inferred from homology"/>
<dbReference type="PANTHER" id="PTHR11010:SF109">
    <property type="entry name" value="PEPTIDASE, FAMILY S28, PUTATIVE (AFU_ORTHOLOGUE AFUA_4G03790)-RELATED"/>
    <property type="match status" value="1"/>
</dbReference>
<protein>
    <submittedName>
        <fullName evidence="7">Extracellular serine carboxypeptidase</fullName>
    </submittedName>
</protein>
<comment type="caution">
    <text evidence="7">The sequence shown here is derived from an EMBL/GenBank/DDBJ whole genome shotgun (WGS) entry which is preliminary data.</text>
</comment>
<gene>
    <name evidence="7" type="ORF">D0Z07_5522</name>
</gene>
<dbReference type="GO" id="GO:0008239">
    <property type="term" value="F:dipeptidyl-peptidase activity"/>
    <property type="evidence" value="ECO:0007669"/>
    <property type="project" value="TreeGrafter"/>
</dbReference>
<evidence type="ECO:0000256" key="6">
    <source>
        <dbReference type="SAM" id="Phobius"/>
    </source>
</evidence>
<reference evidence="7" key="1">
    <citation type="submission" date="2019-07" db="EMBL/GenBank/DDBJ databases">
        <title>Hyphodiscus hymeniophilus genome sequencing and assembly.</title>
        <authorList>
            <person name="Kramer G."/>
            <person name="Nodwell J."/>
        </authorList>
    </citation>
    <scope>NUCLEOTIDE SEQUENCE</scope>
    <source>
        <strain evidence="7">ATCC 34498</strain>
    </source>
</reference>
<evidence type="ECO:0000256" key="5">
    <source>
        <dbReference type="ARBA" id="ARBA00023180"/>
    </source>
</evidence>
<keyword evidence="3" id="KW-0732">Signal</keyword>
<dbReference type="EMBL" id="VNKQ01000010">
    <property type="protein sequence ID" value="KAG0648292.1"/>
    <property type="molecule type" value="Genomic_DNA"/>
</dbReference>
<dbReference type="GO" id="GO:0004180">
    <property type="term" value="F:carboxypeptidase activity"/>
    <property type="evidence" value="ECO:0007669"/>
    <property type="project" value="UniProtKB-KW"/>
</dbReference>
<keyword evidence="6" id="KW-0472">Membrane</keyword>
<keyword evidence="2" id="KW-0645">Protease</keyword>
<evidence type="ECO:0000256" key="3">
    <source>
        <dbReference type="ARBA" id="ARBA00022729"/>
    </source>
</evidence>
<dbReference type="PANTHER" id="PTHR11010">
    <property type="entry name" value="PROTEASE S28 PRO-X CARBOXYPEPTIDASE-RELATED"/>
    <property type="match status" value="1"/>
</dbReference>
<dbReference type="InterPro" id="IPR008758">
    <property type="entry name" value="Peptidase_S28"/>
</dbReference>
<keyword evidence="6" id="KW-0812">Transmembrane</keyword>
<accession>A0A9P6VIF5</accession>
<keyword evidence="4" id="KW-0378">Hydrolase</keyword>
<sequence>MKDAEDVKAELSLVDQVARPAIPSLNISLYPLYRTSNVLLCLLLLVFLYAVFLASSVCWLTPNTFNKEDGLSTSGPITATITMPLDHFNLSNTRTFENHYWMNDIFYKYGGPIFFYDAGEAGVSDRGVNQSLGDPSTKFAPVELAEKYHGLTIIWEHRFYGQSMPFAVSNVTGIALDEYEAYRYLTIEQALEDAIYFTKNFDPPGYSMSQVEAMRADRSPWIWIGGSYPGNRAAMIRVRNPDIFFASWASSAPVQAQLDNSVYFNPIQQSMPTNCSADVHAAITYADEVLVNGKEKDVELVRRAIWLANSANPWNVSFAPSPAELSLWNISQILSYPFLSTPFTFQAFGYERSLGQFCNHIETWNPSNFTSFNNKSDFSALSTNDHSRIPTPTGLAEATSSEHAFHAYLHALIQKSISDFSPSPNPPPPISRADKVSWTWQLCSQNAKIQVSQHPAPHNLISRFLNVSNQLRWSCHAMFPYAPAVPDVDAMLRYGGWRMRPNNVMFTNGELDPWRGLGVQSDRGINPDALERKSTRTVPSCGEPPEGDAVFGVVWEGEVHVSDLRTGREGFEGSPVERGLELFGRALDEWLPCFWDEKSEWDSVME</sequence>
<name>A0A9P6VIF5_9HELO</name>
<dbReference type="Pfam" id="PF05577">
    <property type="entry name" value="Peptidase_S28"/>
    <property type="match status" value="2"/>
</dbReference>
<dbReference type="AlphaFoldDB" id="A0A9P6VIF5"/>
<evidence type="ECO:0000313" key="7">
    <source>
        <dbReference type="EMBL" id="KAG0648292.1"/>
    </source>
</evidence>
<keyword evidence="8" id="KW-1185">Reference proteome</keyword>
<evidence type="ECO:0000256" key="4">
    <source>
        <dbReference type="ARBA" id="ARBA00022801"/>
    </source>
</evidence>
<dbReference type="Proteomes" id="UP000785200">
    <property type="component" value="Unassembled WGS sequence"/>
</dbReference>
<keyword evidence="5" id="KW-0325">Glycoprotein</keyword>
<dbReference type="GO" id="GO:0006508">
    <property type="term" value="P:proteolysis"/>
    <property type="evidence" value="ECO:0007669"/>
    <property type="project" value="UniProtKB-KW"/>
</dbReference>
<evidence type="ECO:0000313" key="8">
    <source>
        <dbReference type="Proteomes" id="UP000785200"/>
    </source>
</evidence>
<keyword evidence="6" id="KW-1133">Transmembrane helix</keyword>
<evidence type="ECO:0000256" key="2">
    <source>
        <dbReference type="ARBA" id="ARBA00022670"/>
    </source>
</evidence>
<dbReference type="Gene3D" id="3.40.50.1820">
    <property type="entry name" value="alpha/beta hydrolase"/>
    <property type="match status" value="2"/>
</dbReference>